<evidence type="ECO:0000313" key="3">
    <source>
        <dbReference type="Proteomes" id="UP000176294"/>
    </source>
</evidence>
<keyword evidence="1" id="KW-1133">Transmembrane helix</keyword>
<accession>A0A1G1STH0</accession>
<keyword evidence="1" id="KW-0812">Transmembrane</keyword>
<dbReference type="RefSeq" id="WP_070730277.1">
    <property type="nucleotide sequence ID" value="NZ_MDZB01000153.1"/>
</dbReference>
<gene>
    <name evidence="2" type="ORF">BEN47_04865</name>
</gene>
<name>A0A1G1STH0_9BACT</name>
<organism evidence="2 3">
    <name type="scientific">Hymenobacter lapidarius</name>
    <dbReference type="NCBI Taxonomy" id="1908237"/>
    <lineage>
        <taxon>Bacteria</taxon>
        <taxon>Pseudomonadati</taxon>
        <taxon>Bacteroidota</taxon>
        <taxon>Cytophagia</taxon>
        <taxon>Cytophagales</taxon>
        <taxon>Hymenobacteraceae</taxon>
        <taxon>Hymenobacter</taxon>
    </lineage>
</organism>
<dbReference type="Proteomes" id="UP000176294">
    <property type="component" value="Unassembled WGS sequence"/>
</dbReference>
<feature type="transmembrane region" description="Helical" evidence="1">
    <location>
        <begin position="66"/>
        <end position="86"/>
    </location>
</feature>
<feature type="transmembrane region" description="Helical" evidence="1">
    <location>
        <begin position="34"/>
        <end position="54"/>
    </location>
</feature>
<comment type="caution">
    <text evidence="2">The sequence shown here is derived from an EMBL/GenBank/DDBJ whole genome shotgun (WGS) entry which is preliminary data.</text>
</comment>
<dbReference type="EMBL" id="MDZB01000153">
    <property type="protein sequence ID" value="OGX81957.1"/>
    <property type="molecule type" value="Genomic_DNA"/>
</dbReference>
<proteinExistence type="predicted"/>
<keyword evidence="1" id="KW-0472">Membrane</keyword>
<dbReference type="STRING" id="1908237.BEN47_04865"/>
<reference evidence="2 3" key="1">
    <citation type="submission" date="2016-08" db="EMBL/GenBank/DDBJ databases">
        <title>Hymenobacter coccineus sp. nov., Hymenobacter lapidarius sp. nov. and Hymenobacter glacialis sp. nov., isolated from Antarctic soil.</title>
        <authorList>
            <person name="Sedlacek I."/>
            <person name="Kralova S."/>
            <person name="Kyrova K."/>
            <person name="Maslanova I."/>
            <person name="Stankova E."/>
            <person name="Vrbovska V."/>
            <person name="Nemec M."/>
            <person name="Bartak M."/>
            <person name="Svec P."/>
            <person name="Busse H.-J."/>
            <person name="Pantucek R."/>
        </authorList>
    </citation>
    <scope>NUCLEOTIDE SEQUENCE [LARGE SCALE GENOMIC DNA]</scope>
    <source>
        <strain evidence="2 3">CCM 8643</strain>
    </source>
</reference>
<dbReference type="OrthoDB" id="852688at2"/>
<feature type="transmembrane region" description="Helical" evidence="1">
    <location>
        <begin position="98"/>
        <end position="120"/>
    </location>
</feature>
<dbReference type="AlphaFoldDB" id="A0A1G1STH0"/>
<protein>
    <submittedName>
        <fullName evidence="2">Uncharacterized protein</fullName>
    </submittedName>
</protein>
<keyword evidence="3" id="KW-1185">Reference proteome</keyword>
<evidence type="ECO:0000256" key="1">
    <source>
        <dbReference type="SAM" id="Phobius"/>
    </source>
</evidence>
<evidence type="ECO:0000313" key="2">
    <source>
        <dbReference type="EMBL" id="OGX81957.1"/>
    </source>
</evidence>
<sequence>MQTFFTSLYSALISIFQSQRPADFGLYKTDLFSLVGWSTLGVALLLVLAFYYLFNSALRTGMFRTTHWVLTLALAAGLGTLLANTLSKSHGAEGSSYLGYFMVVNLLVAALWFLLFSVLLKRWSTYARTTPFVGPL</sequence>